<evidence type="ECO:0000313" key="5">
    <source>
        <dbReference type="EMBL" id="MBB6356241.1"/>
    </source>
</evidence>
<keyword evidence="3" id="KW-0732">Signal</keyword>
<dbReference type="GO" id="GO:0030288">
    <property type="term" value="C:outer membrane-bounded periplasmic space"/>
    <property type="evidence" value="ECO:0007669"/>
    <property type="project" value="UniProtKB-ARBA"/>
</dbReference>
<dbReference type="GO" id="GO:1904680">
    <property type="term" value="F:peptide transmembrane transporter activity"/>
    <property type="evidence" value="ECO:0007669"/>
    <property type="project" value="TreeGrafter"/>
</dbReference>
<reference evidence="5 6" key="1">
    <citation type="submission" date="2020-08" db="EMBL/GenBank/DDBJ databases">
        <title>Genomic Encyclopedia of Type Strains, Phase IV (KMG-IV): sequencing the most valuable type-strain genomes for metagenomic binning, comparative biology and taxonomic classification.</title>
        <authorList>
            <person name="Goeker M."/>
        </authorList>
    </citation>
    <scope>NUCLEOTIDE SEQUENCE [LARGE SCALE GENOMIC DNA]</scope>
    <source>
        <strain evidence="5 6">DSM 7051</strain>
    </source>
</reference>
<dbReference type="AlphaFoldDB" id="A0A7X0FAP5"/>
<evidence type="ECO:0000313" key="6">
    <source>
        <dbReference type="Proteomes" id="UP000536262"/>
    </source>
</evidence>
<evidence type="ECO:0000256" key="3">
    <source>
        <dbReference type="ARBA" id="ARBA00022729"/>
    </source>
</evidence>
<dbReference type="InterPro" id="IPR006311">
    <property type="entry name" value="TAT_signal"/>
</dbReference>
<dbReference type="PROSITE" id="PS51318">
    <property type="entry name" value="TAT"/>
    <property type="match status" value="1"/>
</dbReference>
<name>A0A7X0FAP5_9HYPH</name>
<comment type="subcellular location">
    <subcellularLocation>
        <location evidence="1">Periplasm</location>
    </subcellularLocation>
</comment>
<dbReference type="InterPro" id="IPR030678">
    <property type="entry name" value="Peptide/Ni-bd"/>
</dbReference>
<dbReference type="CDD" id="cd08517">
    <property type="entry name" value="PBP2_NikA_DppA_OppA_like_13"/>
    <property type="match status" value="1"/>
</dbReference>
<comment type="caution">
    <text evidence="5">The sequence shown here is derived from an EMBL/GenBank/DDBJ whole genome shotgun (WGS) entry which is preliminary data.</text>
</comment>
<evidence type="ECO:0000259" key="4">
    <source>
        <dbReference type="Pfam" id="PF00496"/>
    </source>
</evidence>
<dbReference type="InterPro" id="IPR000914">
    <property type="entry name" value="SBP_5_dom"/>
</dbReference>
<feature type="domain" description="Solute-binding protein family 5" evidence="4">
    <location>
        <begin position="77"/>
        <end position="435"/>
    </location>
</feature>
<dbReference type="SUPFAM" id="SSF53850">
    <property type="entry name" value="Periplasmic binding protein-like II"/>
    <property type="match status" value="1"/>
</dbReference>
<evidence type="ECO:0000256" key="2">
    <source>
        <dbReference type="ARBA" id="ARBA00005695"/>
    </source>
</evidence>
<organism evidence="5 6">
    <name type="scientific">Aminobacter aganoensis</name>
    <dbReference type="NCBI Taxonomy" id="83264"/>
    <lineage>
        <taxon>Bacteria</taxon>
        <taxon>Pseudomonadati</taxon>
        <taxon>Pseudomonadota</taxon>
        <taxon>Alphaproteobacteria</taxon>
        <taxon>Hyphomicrobiales</taxon>
        <taxon>Phyllobacteriaceae</taxon>
        <taxon>Aminobacter</taxon>
    </lineage>
</organism>
<dbReference type="GO" id="GO:0015833">
    <property type="term" value="P:peptide transport"/>
    <property type="evidence" value="ECO:0007669"/>
    <property type="project" value="TreeGrafter"/>
</dbReference>
<comment type="similarity">
    <text evidence="2">Belongs to the bacterial solute-binding protein 5 family.</text>
</comment>
<protein>
    <submittedName>
        <fullName evidence="5">Peptide/nickel transport system substrate-binding protein</fullName>
    </submittedName>
</protein>
<sequence length="523" mass="58303">MSLDRRQFLQISAATVSAGVLSGIPLMAQAQAKGGVLNVVVQPEPPGIMIGIYQNVPSQMVGGNIFEGLLRFDADLKPHPLLAESWEEATDGMSYSFKLKEKVLWHDGKPFTSDDVVFSIDKMLRETHPRVRNFLTAVESITADGPYKVDFKMKRPFAPFIQSFEVGSMPMLPKHLYEGTDYNTNPVNNAPIGTGPLKFDEWQRGSYLKLVANESYHEEGVPSIDAVYFHVIPDGASRATAYETGKVDVLPGGAVEYFDVQRLAELPNSEITTKGWEFQGSQCFLWLNNGAKWIGDKRIRQAIMYALDRENMRDIAFFGYAKVAPSPWNSSTRFYSEDIKQYPRDVEKAKALLAEAGYDGSPIRLLPLPYGETWQRLAEIARENLIEAGIKVELTATDVAGWNQRLGEKDYDIAFSYMSQYGDPALGVARLYTTSNIIEGSPWNNVSAFSNAELDALFDAGAGEIDPEKRAKIYQQAQALIAEEVPLAWMFEMIWPTIHRSNIKNLISSAVGLNDSLGRARVE</sequence>
<dbReference type="EMBL" id="JACHOU010000012">
    <property type="protein sequence ID" value="MBB6356241.1"/>
    <property type="molecule type" value="Genomic_DNA"/>
</dbReference>
<dbReference type="Proteomes" id="UP000536262">
    <property type="component" value="Unassembled WGS sequence"/>
</dbReference>
<dbReference type="Gene3D" id="3.10.105.10">
    <property type="entry name" value="Dipeptide-binding Protein, Domain 3"/>
    <property type="match status" value="1"/>
</dbReference>
<dbReference type="GO" id="GO:0043190">
    <property type="term" value="C:ATP-binding cassette (ABC) transporter complex"/>
    <property type="evidence" value="ECO:0007669"/>
    <property type="project" value="InterPro"/>
</dbReference>
<gene>
    <name evidence="5" type="ORF">GGR00_004049</name>
</gene>
<accession>A0A7X0FAP5</accession>
<dbReference type="PANTHER" id="PTHR30290:SF38">
    <property type="entry name" value="D,D-DIPEPTIDE-BINDING PERIPLASMIC PROTEIN DDPA-RELATED"/>
    <property type="match status" value="1"/>
</dbReference>
<dbReference type="InterPro" id="IPR039424">
    <property type="entry name" value="SBP_5"/>
</dbReference>
<dbReference type="Pfam" id="PF00496">
    <property type="entry name" value="SBP_bac_5"/>
    <property type="match status" value="1"/>
</dbReference>
<dbReference type="PIRSF" id="PIRSF002741">
    <property type="entry name" value="MppA"/>
    <property type="match status" value="1"/>
</dbReference>
<dbReference type="PANTHER" id="PTHR30290">
    <property type="entry name" value="PERIPLASMIC BINDING COMPONENT OF ABC TRANSPORTER"/>
    <property type="match status" value="1"/>
</dbReference>
<keyword evidence="6" id="KW-1185">Reference proteome</keyword>
<proteinExistence type="inferred from homology"/>
<dbReference type="Gene3D" id="3.40.190.10">
    <property type="entry name" value="Periplasmic binding protein-like II"/>
    <property type="match status" value="1"/>
</dbReference>
<dbReference type="RefSeq" id="WP_184700552.1">
    <property type="nucleotide sequence ID" value="NZ_BAABEG010000002.1"/>
</dbReference>
<evidence type="ECO:0000256" key="1">
    <source>
        <dbReference type="ARBA" id="ARBA00004418"/>
    </source>
</evidence>